<proteinExistence type="predicted"/>
<comment type="caution">
    <text evidence="2">The sequence shown here is derived from an EMBL/GenBank/DDBJ whole genome shotgun (WGS) entry which is preliminary data.</text>
</comment>
<accession>A0A7J0C1P2</accession>
<evidence type="ECO:0000313" key="3">
    <source>
        <dbReference type="Proteomes" id="UP000498980"/>
    </source>
</evidence>
<organism evidence="2 3">
    <name type="scientific">Streptomyces fulvorobeus</name>
    <dbReference type="NCBI Taxonomy" id="284028"/>
    <lineage>
        <taxon>Bacteria</taxon>
        <taxon>Bacillati</taxon>
        <taxon>Actinomycetota</taxon>
        <taxon>Actinomycetes</taxon>
        <taxon>Kitasatosporales</taxon>
        <taxon>Streptomycetaceae</taxon>
        <taxon>Streptomyces</taxon>
    </lineage>
</organism>
<evidence type="ECO:0000313" key="2">
    <source>
        <dbReference type="EMBL" id="GFM96420.1"/>
    </source>
</evidence>
<dbReference type="Proteomes" id="UP000498980">
    <property type="component" value="Unassembled WGS sequence"/>
</dbReference>
<protein>
    <submittedName>
        <fullName evidence="2">Uncharacterized protein</fullName>
    </submittedName>
</protein>
<dbReference type="AlphaFoldDB" id="A0A7J0C1P2"/>
<name>A0A7J0C1P2_9ACTN</name>
<feature type="region of interest" description="Disordered" evidence="1">
    <location>
        <begin position="1"/>
        <end position="24"/>
    </location>
</feature>
<feature type="compositionally biased region" description="Pro residues" evidence="1">
    <location>
        <begin position="1"/>
        <end position="11"/>
    </location>
</feature>
<reference evidence="2 3" key="1">
    <citation type="submission" date="2020-05" db="EMBL/GenBank/DDBJ databases">
        <title>Whole genome shotgun sequence of Streptomyces fulvorobeus NBRC 15897.</title>
        <authorList>
            <person name="Komaki H."/>
            <person name="Tamura T."/>
        </authorList>
    </citation>
    <scope>NUCLEOTIDE SEQUENCE [LARGE SCALE GENOMIC DNA]</scope>
    <source>
        <strain evidence="2 3">NBRC 15897</strain>
    </source>
</reference>
<keyword evidence="3" id="KW-1185">Reference proteome</keyword>
<evidence type="ECO:0000256" key="1">
    <source>
        <dbReference type="SAM" id="MobiDB-lite"/>
    </source>
</evidence>
<dbReference type="EMBL" id="BLWC01000001">
    <property type="protein sequence ID" value="GFM96420.1"/>
    <property type="molecule type" value="Genomic_DNA"/>
</dbReference>
<gene>
    <name evidence="2" type="ORF">Sfulv_12310</name>
</gene>
<sequence>MTGARTPPPTGGPRGTDHAARPSPVDLLLGSIQGMAETAGTQQVDSRQAARAERRAAKLARQIGAFAKEHGGAEGHLAHTGQSGTRIVLVGQDGGWGDLVAPSYAVADSAARKSGITMHESFDGDFAAKVRTGPYEWSRMAGIQLGGPSGNR</sequence>